<comment type="similarity">
    <text evidence="2 5">Belongs to the type-B carboxylesterase/lipase family.</text>
</comment>
<dbReference type="EMBL" id="CAIF01000101">
    <property type="protein sequence ID" value="CCH44004.1"/>
    <property type="molecule type" value="Genomic_DNA"/>
</dbReference>
<evidence type="ECO:0000256" key="4">
    <source>
        <dbReference type="ARBA" id="ARBA00022963"/>
    </source>
</evidence>
<evidence type="ECO:0000256" key="3">
    <source>
        <dbReference type="ARBA" id="ARBA00022801"/>
    </source>
</evidence>
<evidence type="ECO:0000256" key="2">
    <source>
        <dbReference type="ARBA" id="ARBA00005964"/>
    </source>
</evidence>
<evidence type="ECO:0000259" key="6">
    <source>
        <dbReference type="Pfam" id="PF00135"/>
    </source>
</evidence>
<keyword evidence="8" id="KW-1185">Reference proteome</keyword>
<protein>
    <recommendedName>
        <fullName evidence="5">Carboxylic ester hydrolase</fullName>
        <ecNumber evidence="5">3.1.1.-</ecNumber>
    </recommendedName>
</protein>
<dbReference type="Pfam" id="PF00135">
    <property type="entry name" value="COesterase"/>
    <property type="match status" value="1"/>
</dbReference>
<accession>K0KRQ2</accession>
<comment type="catalytic activity">
    <reaction evidence="1">
        <text>a triacylglycerol + H2O = a diacylglycerol + a fatty acid + H(+)</text>
        <dbReference type="Rhea" id="RHEA:12044"/>
        <dbReference type="ChEBI" id="CHEBI:15377"/>
        <dbReference type="ChEBI" id="CHEBI:15378"/>
        <dbReference type="ChEBI" id="CHEBI:17855"/>
        <dbReference type="ChEBI" id="CHEBI:18035"/>
        <dbReference type="ChEBI" id="CHEBI:28868"/>
        <dbReference type="EC" id="3.1.1.3"/>
    </reaction>
</comment>
<dbReference type="AlphaFoldDB" id="K0KRQ2"/>
<gene>
    <name evidence="7" type="ORF">BN7_3561</name>
</gene>
<dbReference type="InParanoid" id="K0KRQ2"/>
<dbReference type="eggNOG" id="KOG4389">
    <property type="taxonomic scope" value="Eukaryota"/>
</dbReference>
<reference evidence="7 8" key="1">
    <citation type="journal article" date="2012" name="Eukaryot. Cell">
        <title>Draft genome sequence of Wickerhamomyces ciferrii NRRL Y-1031 F-60-10.</title>
        <authorList>
            <person name="Schneider J."/>
            <person name="Andrea H."/>
            <person name="Blom J."/>
            <person name="Jaenicke S."/>
            <person name="Ruckert C."/>
            <person name="Schorsch C."/>
            <person name="Szczepanowski R."/>
            <person name="Farwick M."/>
            <person name="Goesmann A."/>
            <person name="Puhler A."/>
            <person name="Schaffer S."/>
            <person name="Tauch A."/>
            <person name="Kohler T."/>
            <person name="Brinkrolf K."/>
        </authorList>
    </citation>
    <scope>NUCLEOTIDE SEQUENCE [LARGE SCALE GENOMIC DNA]</scope>
    <source>
        <strain evidence="8">ATCC 14091 / BCRC 22168 / CBS 111 / JCM 3599 / NBRC 0793 / NRRL Y-1031 F-60-10</strain>
    </source>
</reference>
<organism evidence="7 8">
    <name type="scientific">Wickerhamomyces ciferrii (strain ATCC 14091 / BCRC 22168 / CBS 111 / JCM 3599 / NBRC 0793 / NRRL Y-1031 F-60-10)</name>
    <name type="common">Yeast</name>
    <name type="synonym">Pichia ciferrii</name>
    <dbReference type="NCBI Taxonomy" id="1206466"/>
    <lineage>
        <taxon>Eukaryota</taxon>
        <taxon>Fungi</taxon>
        <taxon>Dikarya</taxon>
        <taxon>Ascomycota</taxon>
        <taxon>Saccharomycotina</taxon>
        <taxon>Saccharomycetes</taxon>
        <taxon>Phaffomycetales</taxon>
        <taxon>Wickerhamomycetaceae</taxon>
        <taxon>Wickerhamomyces</taxon>
    </lineage>
</organism>
<dbReference type="PANTHER" id="PTHR43918:SF4">
    <property type="entry name" value="CARBOXYLIC ESTER HYDROLASE"/>
    <property type="match status" value="1"/>
</dbReference>
<dbReference type="ESTHER" id="wiccf-k0krq2">
    <property type="family name" value="Fungal_carboxylesterase_lipase"/>
</dbReference>
<dbReference type="PROSITE" id="PS00122">
    <property type="entry name" value="CARBOXYLESTERASE_B_1"/>
    <property type="match status" value="1"/>
</dbReference>
<dbReference type="InterPro" id="IPR002018">
    <property type="entry name" value="CarbesteraseB"/>
</dbReference>
<dbReference type="STRING" id="1206466.K0KRQ2"/>
<dbReference type="PANTHER" id="PTHR43918">
    <property type="entry name" value="ACETYLCHOLINESTERASE"/>
    <property type="match status" value="1"/>
</dbReference>
<keyword evidence="4" id="KW-0442">Lipid degradation</keyword>
<evidence type="ECO:0000256" key="5">
    <source>
        <dbReference type="RuleBase" id="RU361235"/>
    </source>
</evidence>
<dbReference type="PROSITE" id="PS00941">
    <property type="entry name" value="CARBOXYLESTERASE_B_2"/>
    <property type="match status" value="1"/>
</dbReference>
<name>K0KRQ2_WICCF</name>
<dbReference type="HOGENOM" id="CLU_006586_10_6_1"/>
<keyword evidence="3 5" id="KW-0378">Hydrolase</keyword>
<dbReference type="Proteomes" id="UP000009328">
    <property type="component" value="Unassembled WGS sequence"/>
</dbReference>
<evidence type="ECO:0000313" key="7">
    <source>
        <dbReference type="EMBL" id="CCH44004.1"/>
    </source>
</evidence>
<dbReference type="InterPro" id="IPR019826">
    <property type="entry name" value="Carboxylesterase_B_AS"/>
</dbReference>
<sequence length="598" mass="66883">MNLNFYNFVVIDGENLLRYFKMLWKSTAVTLSLLSSISSSPIYNKRENSTPTVQIQNGTITGKYLDGFNQDAYLGIPFAEPPINELRFQPPQTYNNHWNDTQNFTEYGFACFASSGLDSRKLPQSEDCLTLNIVKPHNIPQNESLPVGIWIHGGGFTDGSGTRPAYNTSWIVENSVSIDKPIIAITINYRLNGFGFLSSDQVSQKGWTNNGLRDQIKAIEWVHENIAGFGGDPNHIVIWGESAGAISVGKLLNNDKYLGSYLKGGIMESGSNVFTNILPASTEQNEDDFTKLLQHFQCDQAIDYLECLQKIDSKSLQNAFNTTNGILTKGWGFPYIDGDVITGSGYDVLQSGEGFHKVPILIGTNTDEGSAFVNKTLNTTEQTENYLQKSFPHLSDNSTSKLIELYNGNNSQLVTPQDPTYNNTPITYPPYLGSTYPRLATLNGDLMFIAGSKFTAKLYAENDLPVFKYRFNIPTLETSNSTYLGSTHYQEVVYVFDNQQHPTDGSDGTNVYPSEDASKISDAISKIWVSFIHDLDPNISNGDHKDGGNFQIDVPNWPDYRDGSENYVFDLKGFHIEQDDFRKEQFEYIESIIHQLDG</sequence>
<comment type="caution">
    <text evidence="7">The sequence shown here is derived from an EMBL/GenBank/DDBJ whole genome shotgun (WGS) entry which is preliminary data.</text>
</comment>
<dbReference type="GO" id="GO:0016042">
    <property type="term" value="P:lipid catabolic process"/>
    <property type="evidence" value="ECO:0007669"/>
    <property type="project" value="UniProtKB-KW"/>
</dbReference>
<dbReference type="EC" id="3.1.1.-" evidence="5"/>
<dbReference type="InterPro" id="IPR019819">
    <property type="entry name" value="Carboxylesterase_B_CS"/>
</dbReference>
<proteinExistence type="inferred from homology"/>
<dbReference type="Gene3D" id="3.40.50.1820">
    <property type="entry name" value="alpha/beta hydrolase"/>
    <property type="match status" value="1"/>
</dbReference>
<dbReference type="InterPro" id="IPR029058">
    <property type="entry name" value="AB_hydrolase_fold"/>
</dbReference>
<evidence type="ECO:0000256" key="1">
    <source>
        <dbReference type="ARBA" id="ARBA00001024"/>
    </source>
</evidence>
<keyword evidence="4" id="KW-0443">Lipid metabolism</keyword>
<dbReference type="InterPro" id="IPR050654">
    <property type="entry name" value="AChE-related_enzymes"/>
</dbReference>
<dbReference type="SUPFAM" id="SSF53474">
    <property type="entry name" value="alpha/beta-Hydrolases"/>
    <property type="match status" value="1"/>
</dbReference>
<evidence type="ECO:0000313" key="8">
    <source>
        <dbReference type="Proteomes" id="UP000009328"/>
    </source>
</evidence>
<feature type="domain" description="Carboxylesterase type B" evidence="6">
    <location>
        <begin position="50"/>
        <end position="568"/>
    </location>
</feature>
<dbReference type="GO" id="GO:0004806">
    <property type="term" value="F:triacylglycerol lipase activity"/>
    <property type="evidence" value="ECO:0007669"/>
    <property type="project" value="UniProtKB-EC"/>
</dbReference>